<comment type="caution">
    <text evidence="2">The sequence shown here is derived from an EMBL/GenBank/DDBJ whole genome shotgun (WGS) entry which is preliminary data.</text>
</comment>
<dbReference type="Proteomes" id="UP001280121">
    <property type="component" value="Unassembled WGS sequence"/>
</dbReference>
<dbReference type="EMBL" id="JANJYI010000003">
    <property type="protein sequence ID" value="KAK2657421.1"/>
    <property type="molecule type" value="Genomic_DNA"/>
</dbReference>
<evidence type="ECO:0000313" key="2">
    <source>
        <dbReference type="EMBL" id="KAK2657421.1"/>
    </source>
</evidence>
<feature type="region of interest" description="Disordered" evidence="1">
    <location>
        <begin position="51"/>
        <end position="97"/>
    </location>
</feature>
<sequence>MVSLGKRNMFILVFRVELRGAINKRRGVVIAKKKATDEASKEKAFVVADEPAFESPVESSPPRMMNKRKVNEGDPNDKAIDADLKGRLSRLHQKDLI</sequence>
<evidence type="ECO:0000313" key="3">
    <source>
        <dbReference type="Proteomes" id="UP001280121"/>
    </source>
</evidence>
<name>A0AAD9XDC8_9ROSI</name>
<reference evidence="2" key="1">
    <citation type="journal article" date="2023" name="Plant J.">
        <title>Genome sequences and population genomics provide insights into the demographic history, inbreeding, and mutation load of two 'living fossil' tree species of Dipteronia.</title>
        <authorList>
            <person name="Feng Y."/>
            <person name="Comes H.P."/>
            <person name="Chen J."/>
            <person name="Zhu S."/>
            <person name="Lu R."/>
            <person name="Zhang X."/>
            <person name="Li P."/>
            <person name="Qiu J."/>
            <person name="Olsen K.M."/>
            <person name="Qiu Y."/>
        </authorList>
    </citation>
    <scope>NUCLEOTIDE SEQUENCE</scope>
    <source>
        <strain evidence="2">KIB01</strain>
    </source>
</reference>
<protein>
    <submittedName>
        <fullName evidence="2">Uncharacterized protein</fullName>
    </submittedName>
</protein>
<keyword evidence="3" id="KW-1185">Reference proteome</keyword>
<evidence type="ECO:0000256" key="1">
    <source>
        <dbReference type="SAM" id="MobiDB-lite"/>
    </source>
</evidence>
<gene>
    <name evidence="2" type="ORF">Ddye_010473</name>
</gene>
<proteinExistence type="predicted"/>
<dbReference type="AlphaFoldDB" id="A0AAD9XDC8"/>
<feature type="compositionally biased region" description="Basic and acidic residues" evidence="1">
    <location>
        <begin position="69"/>
        <end position="97"/>
    </location>
</feature>
<organism evidence="2 3">
    <name type="scientific">Dipteronia dyeriana</name>
    <dbReference type="NCBI Taxonomy" id="168575"/>
    <lineage>
        <taxon>Eukaryota</taxon>
        <taxon>Viridiplantae</taxon>
        <taxon>Streptophyta</taxon>
        <taxon>Embryophyta</taxon>
        <taxon>Tracheophyta</taxon>
        <taxon>Spermatophyta</taxon>
        <taxon>Magnoliopsida</taxon>
        <taxon>eudicotyledons</taxon>
        <taxon>Gunneridae</taxon>
        <taxon>Pentapetalae</taxon>
        <taxon>rosids</taxon>
        <taxon>malvids</taxon>
        <taxon>Sapindales</taxon>
        <taxon>Sapindaceae</taxon>
        <taxon>Hippocastanoideae</taxon>
        <taxon>Acereae</taxon>
        <taxon>Dipteronia</taxon>
    </lineage>
</organism>
<accession>A0AAD9XDC8</accession>